<reference evidence="1 2" key="1">
    <citation type="journal article" date="2020" name="ISME J.">
        <title>Comparative genomics reveals insights into cyanobacterial evolution and habitat adaptation.</title>
        <authorList>
            <person name="Chen M.Y."/>
            <person name="Teng W.K."/>
            <person name="Zhao L."/>
            <person name="Hu C.X."/>
            <person name="Zhou Y.K."/>
            <person name="Han B.P."/>
            <person name="Song L.R."/>
            <person name="Shu W.S."/>
        </authorList>
    </citation>
    <scope>NUCLEOTIDE SEQUENCE [LARGE SCALE GENOMIC DNA]</scope>
    <source>
        <strain evidence="1 2">FACHB-838</strain>
    </source>
</reference>
<dbReference type="Gene3D" id="1.50.10.20">
    <property type="match status" value="1"/>
</dbReference>
<accession>A0ABR8DUT6</accession>
<comment type="caution">
    <text evidence="1">The sequence shown here is derived from an EMBL/GenBank/DDBJ whole genome shotgun (WGS) entry which is preliminary data.</text>
</comment>
<dbReference type="SUPFAM" id="SSF48239">
    <property type="entry name" value="Terpenoid cyclases/Protein prenyltransferases"/>
    <property type="match status" value="1"/>
</dbReference>
<dbReference type="Proteomes" id="UP000623440">
    <property type="component" value="Unassembled WGS sequence"/>
</dbReference>
<evidence type="ECO:0000313" key="2">
    <source>
        <dbReference type="Proteomes" id="UP000623440"/>
    </source>
</evidence>
<dbReference type="RefSeq" id="WP_190943793.1">
    <property type="nucleotide sequence ID" value="NZ_JACJSI010000085.1"/>
</dbReference>
<dbReference type="InterPro" id="IPR008930">
    <property type="entry name" value="Terpenoid_cyclase/PrenylTrfase"/>
</dbReference>
<evidence type="ECO:0000313" key="1">
    <source>
        <dbReference type="EMBL" id="MBD2533206.1"/>
    </source>
</evidence>
<name>A0ABR8DUT6_9NOSO</name>
<protein>
    <submittedName>
        <fullName evidence="1">Terpene cyclase/mutase family protein</fullName>
    </submittedName>
</protein>
<gene>
    <name evidence="1" type="ORF">H6G97_28000</name>
</gene>
<keyword evidence="2" id="KW-1185">Reference proteome</keyword>
<organism evidence="1 2">
    <name type="scientific">Nostoc flagelliforme FACHB-838</name>
    <dbReference type="NCBI Taxonomy" id="2692904"/>
    <lineage>
        <taxon>Bacteria</taxon>
        <taxon>Bacillati</taxon>
        <taxon>Cyanobacteriota</taxon>
        <taxon>Cyanophyceae</taxon>
        <taxon>Nostocales</taxon>
        <taxon>Nostocaceae</taxon>
        <taxon>Nostoc</taxon>
    </lineage>
</organism>
<proteinExistence type="predicted"/>
<dbReference type="EMBL" id="JACJSI010000085">
    <property type="protein sequence ID" value="MBD2533206.1"/>
    <property type="molecule type" value="Genomic_DNA"/>
</dbReference>
<sequence length="344" mass="39270">MAILLKYQTKDCLVKGLDFLLKNQLPHGEFKTFISFDPEMRENCQYLSTTYITTFVLYSLGFINSPKVSTIRDKALQFLSQEMEPPAIWRFFGTNRNIKISGGRFVYYTPIGILPDLDDTACASFCLKSNGFDVPDNLDIFLKNRNNDGLFYTWLQDYPKHPEYTKRTHYIAPPENDICSGVLANILLYLGDNEYTQNVSDYLNQLVLEDKEAESFIYFPNNFALPYLMSRAYANGAKSMQKSAKKNIEKITNSFANDGSINRSPLSTAYAICTAFNYGILGDWVHQAIIYLSQTQSENGSWFKEPLCLIESQVDGGTLHYGSDEFTTAICLEALSRYENWLQN</sequence>
<dbReference type="CDD" id="cd00688">
    <property type="entry name" value="ISOPREN_C2_like"/>
    <property type="match status" value="1"/>
</dbReference>